<dbReference type="RefSeq" id="WP_151966214.1">
    <property type="nucleotide sequence ID" value="NZ_AP019860.1"/>
</dbReference>
<dbReference type="Proteomes" id="UP000326354">
    <property type="component" value="Chromosome"/>
</dbReference>
<keyword evidence="6 13" id="KW-0812">Transmembrane</keyword>
<comment type="cofactor">
    <cofactor evidence="1">
        <name>Zn(2+)</name>
        <dbReference type="ChEBI" id="CHEBI:29105"/>
    </cofactor>
</comment>
<evidence type="ECO:0000256" key="9">
    <source>
        <dbReference type="ARBA" id="ARBA00022833"/>
    </source>
</evidence>
<dbReference type="GO" id="GO:0005886">
    <property type="term" value="C:plasma membrane"/>
    <property type="evidence" value="ECO:0007669"/>
    <property type="project" value="UniProtKB-SubCell"/>
</dbReference>
<protein>
    <submittedName>
        <fullName evidence="15">Zinc metalloprotease</fullName>
    </submittedName>
</protein>
<keyword evidence="10 13" id="KW-1133">Transmembrane helix</keyword>
<feature type="domain" description="Peptidase M50" evidence="14">
    <location>
        <begin position="13"/>
        <end position="214"/>
    </location>
</feature>
<keyword evidence="16" id="KW-1185">Reference proteome</keyword>
<feature type="transmembrane region" description="Helical" evidence="13">
    <location>
        <begin position="58"/>
        <end position="84"/>
    </location>
</feature>
<sequence length="242" mass="26655">MDSNFLAFGITCYLVLLVSTVLHEAAHAYVAMKFGDLTAYYGGQVSLNPMPHIEREPVGLVAVPIICYFLGGAPLGWASAPYNVAWADRYPKRSALMALAGPLANLFLAISAYTIIMFGLHDGWLTHPQRVSGGLIGLTQFTSPVAEDSHIMIGVATTLSIFFSLNVLLFIFNLIPVPPLDGSSIIKLFMSEDMARRYQVVAWTPINSLIGLMIALSVYNFHIAKYLSWFVLKVLYPDIEYS</sequence>
<keyword evidence="8" id="KW-0378">Hydrolase</keyword>
<dbReference type="InterPro" id="IPR052348">
    <property type="entry name" value="Metallopeptidase_M50B"/>
</dbReference>
<dbReference type="CDD" id="cd06158">
    <property type="entry name" value="S2P-M50_like_1"/>
    <property type="match status" value="1"/>
</dbReference>
<reference evidence="15 16" key="1">
    <citation type="submission" date="2019-08" db="EMBL/GenBank/DDBJ databases">
        <title>Complete genome sequence of Candidatus Uab amorphum.</title>
        <authorList>
            <person name="Shiratori T."/>
            <person name="Suzuki S."/>
            <person name="Kakizawa Y."/>
            <person name="Ishida K."/>
        </authorList>
    </citation>
    <scope>NUCLEOTIDE SEQUENCE [LARGE SCALE GENOMIC DNA]</scope>
    <source>
        <strain evidence="15 16">SRT547</strain>
    </source>
</reference>
<keyword evidence="12 13" id="KW-0472">Membrane</keyword>
<gene>
    <name evidence="15" type="ORF">UABAM_00297</name>
</gene>
<dbReference type="InterPro" id="IPR044537">
    <property type="entry name" value="Rip2-like"/>
</dbReference>
<evidence type="ECO:0000256" key="8">
    <source>
        <dbReference type="ARBA" id="ARBA00022801"/>
    </source>
</evidence>
<comment type="similarity">
    <text evidence="3">Belongs to the peptidase M50B family.</text>
</comment>
<dbReference type="GO" id="GO:0046872">
    <property type="term" value="F:metal ion binding"/>
    <property type="evidence" value="ECO:0007669"/>
    <property type="project" value="UniProtKB-KW"/>
</dbReference>
<keyword evidence="7" id="KW-0479">Metal-binding</keyword>
<dbReference type="KEGG" id="uam:UABAM_00297"/>
<evidence type="ECO:0000256" key="4">
    <source>
        <dbReference type="ARBA" id="ARBA00022475"/>
    </source>
</evidence>
<organism evidence="15 16">
    <name type="scientific">Uabimicrobium amorphum</name>
    <dbReference type="NCBI Taxonomy" id="2596890"/>
    <lineage>
        <taxon>Bacteria</taxon>
        <taxon>Pseudomonadati</taxon>
        <taxon>Planctomycetota</taxon>
        <taxon>Candidatus Uabimicrobiia</taxon>
        <taxon>Candidatus Uabimicrobiales</taxon>
        <taxon>Candidatus Uabimicrobiaceae</taxon>
        <taxon>Candidatus Uabimicrobium</taxon>
    </lineage>
</organism>
<evidence type="ECO:0000259" key="14">
    <source>
        <dbReference type="Pfam" id="PF02163"/>
    </source>
</evidence>
<dbReference type="PANTHER" id="PTHR35864">
    <property type="entry name" value="ZINC METALLOPROTEASE MJ0611-RELATED"/>
    <property type="match status" value="1"/>
</dbReference>
<keyword evidence="5 15" id="KW-0645">Protease</keyword>
<dbReference type="GO" id="GO:0008237">
    <property type="term" value="F:metallopeptidase activity"/>
    <property type="evidence" value="ECO:0007669"/>
    <property type="project" value="UniProtKB-KW"/>
</dbReference>
<feature type="transmembrane region" description="Helical" evidence="13">
    <location>
        <begin position="198"/>
        <end position="219"/>
    </location>
</feature>
<dbReference type="AlphaFoldDB" id="A0A5S9IHW6"/>
<keyword evidence="9" id="KW-0862">Zinc</keyword>
<dbReference type="PANTHER" id="PTHR35864:SF1">
    <property type="entry name" value="ZINC METALLOPROTEASE YWHC-RELATED"/>
    <property type="match status" value="1"/>
</dbReference>
<evidence type="ECO:0000256" key="10">
    <source>
        <dbReference type="ARBA" id="ARBA00022989"/>
    </source>
</evidence>
<dbReference type="Pfam" id="PF02163">
    <property type="entry name" value="Peptidase_M50"/>
    <property type="match status" value="1"/>
</dbReference>
<evidence type="ECO:0000256" key="2">
    <source>
        <dbReference type="ARBA" id="ARBA00004651"/>
    </source>
</evidence>
<dbReference type="OrthoDB" id="9800627at2"/>
<dbReference type="GO" id="GO:0006508">
    <property type="term" value="P:proteolysis"/>
    <property type="evidence" value="ECO:0007669"/>
    <property type="project" value="UniProtKB-KW"/>
</dbReference>
<evidence type="ECO:0000256" key="12">
    <source>
        <dbReference type="ARBA" id="ARBA00023136"/>
    </source>
</evidence>
<evidence type="ECO:0000256" key="6">
    <source>
        <dbReference type="ARBA" id="ARBA00022692"/>
    </source>
</evidence>
<comment type="subcellular location">
    <subcellularLocation>
        <location evidence="2">Cell membrane</location>
        <topology evidence="2">Multi-pass membrane protein</topology>
    </subcellularLocation>
</comment>
<evidence type="ECO:0000256" key="7">
    <source>
        <dbReference type="ARBA" id="ARBA00022723"/>
    </source>
</evidence>
<evidence type="ECO:0000256" key="1">
    <source>
        <dbReference type="ARBA" id="ARBA00001947"/>
    </source>
</evidence>
<feature type="transmembrane region" description="Helical" evidence="13">
    <location>
        <begin position="151"/>
        <end position="177"/>
    </location>
</feature>
<evidence type="ECO:0000256" key="13">
    <source>
        <dbReference type="SAM" id="Phobius"/>
    </source>
</evidence>
<evidence type="ECO:0000313" key="16">
    <source>
        <dbReference type="Proteomes" id="UP000326354"/>
    </source>
</evidence>
<name>A0A5S9IHW6_UABAM</name>
<evidence type="ECO:0000256" key="11">
    <source>
        <dbReference type="ARBA" id="ARBA00023049"/>
    </source>
</evidence>
<dbReference type="EMBL" id="AP019860">
    <property type="protein sequence ID" value="BBM81954.1"/>
    <property type="molecule type" value="Genomic_DNA"/>
</dbReference>
<dbReference type="InterPro" id="IPR008915">
    <property type="entry name" value="Peptidase_M50"/>
</dbReference>
<keyword evidence="4" id="KW-1003">Cell membrane</keyword>
<keyword evidence="11 15" id="KW-0482">Metalloprotease</keyword>
<proteinExistence type="inferred from homology"/>
<evidence type="ECO:0000313" key="15">
    <source>
        <dbReference type="EMBL" id="BBM81954.1"/>
    </source>
</evidence>
<evidence type="ECO:0000256" key="3">
    <source>
        <dbReference type="ARBA" id="ARBA00007931"/>
    </source>
</evidence>
<feature type="transmembrane region" description="Helical" evidence="13">
    <location>
        <begin position="96"/>
        <end position="120"/>
    </location>
</feature>
<evidence type="ECO:0000256" key="5">
    <source>
        <dbReference type="ARBA" id="ARBA00022670"/>
    </source>
</evidence>
<accession>A0A5S9IHW6</accession>